<dbReference type="SUPFAM" id="SSF82697">
    <property type="entry name" value="PurS-like"/>
    <property type="match status" value="1"/>
</dbReference>
<dbReference type="GO" id="GO:0016874">
    <property type="term" value="F:ligase activity"/>
    <property type="evidence" value="ECO:0007669"/>
    <property type="project" value="UniProtKB-KW"/>
</dbReference>
<organism evidence="6">
    <name type="scientific">marine metagenome</name>
    <dbReference type="NCBI Taxonomy" id="408172"/>
    <lineage>
        <taxon>unclassified sequences</taxon>
        <taxon>metagenomes</taxon>
        <taxon>ecological metagenomes</taxon>
    </lineage>
</organism>
<dbReference type="GO" id="GO:0005524">
    <property type="term" value="F:ATP binding"/>
    <property type="evidence" value="ECO:0007669"/>
    <property type="project" value="UniProtKB-KW"/>
</dbReference>
<keyword evidence="4" id="KW-0658">Purine biosynthesis</keyword>
<evidence type="ECO:0000313" key="6">
    <source>
        <dbReference type="EMBL" id="SUZ82983.1"/>
    </source>
</evidence>
<dbReference type="Gene3D" id="3.30.1280.10">
    <property type="entry name" value="Phosphoribosylformylglycinamidine synthase subunit PurS"/>
    <property type="match status" value="1"/>
</dbReference>
<dbReference type="PANTHER" id="PTHR34696">
    <property type="entry name" value="PHOSPHORIBOSYLFORMYLGLYCINAMIDINE SYNTHASE SUBUNIT PURS"/>
    <property type="match status" value="1"/>
</dbReference>
<sequence length="82" mass="9085">MLKGIVTVSLKQDVLDPQGQAVQHSLQTLGFPEAQNVRIGKSIEVWLGESDSVKAESRLKEMCDALLVNAVIEDYRFEIVEA</sequence>
<keyword evidence="2" id="KW-0436">Ligase</keyword>
<dbReference type="EMBL" id="UINC01001530">
    <property type="protein sequence ID" value="SUZ82983.1"/>
    <property type="molecule type" value="Genomic_DNA"/>
</dbReference>
<dbReference type="InterPro" id="IPR036604">
    <property type="entry name" value="PurS-like_sf"/>
</dbReference>
<keyword evidence="5" id="KW-0067">ATP-binding</keyword>
<name>A0A381QZT2_9ZZZZ</name>
<dbReference type="NCBIfam" id="NF004630">
    <property type="entry name" value="PRK05974.1"/>
    <property type="match status" value="1"/>
</dbReference>
<accession>A0A381QZT2</accession>
<evidence type="ECO:0000256" key="4">
    <source>
        <dbReference type="ARBA" id="ARBA00022755"/>
    </source>
</evidence>
<evidence type="ECO:0000256" key="2">
    <source>
        <dbReference type="ARBA" id="ARBA00022598"/>
    </source>
</evidence>
<reference evidence="6" key="1">
    <citation type="submission" date="2018-05" db="EMBL/GenBank/DDBJ databases">
        <authorList>
            <person name="Lanie J.A."/>
            <person name="Ng W.-L."/>
            <person name="Kazmierczak K.M."/>
            <person name="Andrzejewski T.M."/>
            <person name="Davidsen T.M."/>
            <person name="Wayne K.J."/>
            <person name="Tettelin H."/>
            <person name="Glass J.I."/>
            <person name="Rusch D."/>
            <person name="Podicherti R."/>
            <person name="Tsui H.-C.T."/>
            <person name="Winkler M.E."/>
        </authorList>
    </citation>
    <scope>NUCLEOTIDE SEQUENCE</scope>
</reference>
<evidence type="ECO:0000256" key="1">
    <source>
        <dbReference type="ARBA" id="ARBA00022490"/>
    </source>
</evidence>
<evidence type="ECO:0008006" key="7">
    <source>
        <dbReference type="Google" id="ProtNLM"/>
    </source>
</evidence>
<dbReference type="Pfam" id="PF02700">
    <property type="entry name" value="PurS"/>
    <property type="match status" value="1"/>
</dbReference>
<dbReference type="InterPro" id="IPR003850">
    <property type="entry name" value="PurS"/>
</dbReference>
<gene>
    <name evidence="6" type="ORF">METZ01_LOCUS35837</name>
</gene>
<dbReference type="GO" id="GO:0006164">
    <property type="term" value="P:purine nucleotide biosynthetic process"/>
    <property type="evidence" value="ECO:0007669"/>
    <property type="project" value="UniProtKB-KW"/>
</dbReference>
<evidence type="ECO:0000256" key="5">
    <source>
        <dbReference type="ARBA" id="ARBA00022840"/>
    </source>
</evidence>
<keyword evidence="3" id="KW-0547">Nucleotide-binding</keyword>
<evidence type="ECO:0000256" key="3">
    <source>
        <dbReference type="ARBA" id="ARBA00022741"/>
    </source>
</evidence>
<dbReference type="PANTHER" id="PTHR34696:SF1">
    <property type="entry name" value="PHOSPHORIBOSYLFORMYLGLYCINAMIDINE SYNTHASE SUBUNIT PURS"/>
    <property type="match status" value="1"/>
</dbReference>
<dbReference type="NCBIfam" id="TIGR00302">
    <property type="entry name" value="phosphoribosylformylglycinamidine synthase subunit PurS"/>
    <property type="match status" value="1"/>
</dbReference>
<proteinExistence type="inferred from homology"/>
<dbReference type="HAMAP" id="MF_01926">
    <property type="entry name" value="PurS"/>
    <property type="match status" value="1"/>
</dbReference>
<keyword evidence="1" id="KW-0963">Cytoplasm</keyword>
<protein>
    <recommendedName>
        <fullName evidence="7">Phosphoribosylformylglycinamidine synthase, purS protein</fullName>
    </recommendedName>
</protein>
<dbReference type="AlphaFoldDB" id="A0A381QZT2"/>